<dbReference type="EMBL" id="CM041545">
    <property type="protein sequence ID" value="KAI3362447.1"/>
    <property type="molecule type" value="Genomic_DNA"/>
</dbReference>
<evidence type="ECO:0000313" key="2">
    <source>
        <dbReference type="Proteomes" id="UP000831701"/>
    </source>
</evidence>
<evidence type="ECO:0000313" key="1">
    <source>
        <dbReference type="EMBL" id="KAI3362447.1"/>
    </source>
</evidence>
<organism evidence="1 2">
    <name type="scientific">Scortum barcoo</name>
    <name type="common">barcoo grunter</name>
    <dbReference type="NCBI Taxonomy" id="214431"/>
    <lineage>
        <taxon>Eukaryota</taxon>
        <taxon>Metazoa</taxon>
        <taxon>Chordata</taxon>
        <taxon>Craniata</taxon>
        <taxon>Vertebrata</taxon>
        <taxon>Euteleostomi</taxon>
        <taxon>Actinopterygii</taxon>
        <taxon>Neopterygii</taxon>
        <taxon>Teleostei</taxon>
        <taxon>Neoteleostei</taxon>
        <taxon>Acanthomorphata</taxon>
        <taxon>Eupercaria</taxon>
        <taxon>Centrarchiformes</taxon>
        <taxon>Terapontoidei</taxon>
        <taxon>Terapontidae</taxon>
        <taxon>Scortum</taxon>
    </lineage>
</organism>
<gene>
    <name evidence="1" type="ORF">L3Q82_012254</name>
</gene>
<dbReference type="Proteomes" id="UP000831701">
    <property type="component" value="Chromosome 15"/>
</dbReference>
<comment type="caution">
    <text evidence="1">The sequence shown here is derived from an EMBL/GenBank/DDBJ whole genome shotgun (WGS) entry which is preliminary data.</text>
</comment>
<protein>
    <submittedName>
        <fullName evidence="1">Uncharacterized protein</fullName>
    </submittedName>
</protein>
<reference evidence="1" key="1">
    <citation type="submission" date="2022-04" db="EMBL/GenBank/DDBJ databases">
        <title>Jade perch genome.</title>
        <authorList>
            <person name="Chao B."/>
        </authorList>
    </citation>
    <scope>NUCLEOTIDE SEQUENCE</scope>
    <source>
        <strain evidence="1">CB-2022</strain>
    </source>
</reference>
<keyword evidence="2" id="KW-1185">Reference proteome</keyword>
<proteinExistence type="predicted"/>
<sequence>MSHGDHHHLADSLFGDRESSNRDSEIGAVRARSKERRTFDVSLKTVITFLLLLLLGFGIMHYISAYIQLKEVREEVMALKRQMSMVVPLAHATPNFALESQGARVLHDLSSETYFPQENVKTLWDRICYWLYLSKAPRRAIQGHSLLHPGQCWAFSGDRGHLVISLSHPVSITHVTIGHIAKSQSPHGDITSAPKEFSVYGMKNIDEEEIKLGTLVYDQQGTPYQTFELPVSTIKNADKGVFRYVKLEIESNWGNTDYTCLYSFRVHGELPA</sequence>
<accession>A0ACB8W3K9</accession>
<name>A0ACB8W3K9_9TELE</name>